<protein>
    <submittedName>
        <fullName evidence="3">Tyrosine-protein phosphatase domain-containing protein</fullName>
    </submittedName>
</protein>
<feature type="domain" description="Tyrosine-protein phosphatase" evidence="1">
    <location>
        <begin position="1"/>
        <end position="174"/>
    </location>
</feature>
<dbReference type="Proteomes" id="UP000046392">
    <property type="component" value="Unplaced"/>
</dbReference>
<dbReference type="AlphaFoldDB" id="A0A0N5CI75"/>
<dbReference type="InterPro" id="IPR000242">
    <property type="entry name" value="PTP_cat"/>
</dbReference>
<dbReference type="InterPro" id="IPR029021">
    <property type="entry name" value="Prot-tyrosine_phosphatase-like"/>
</dbReference>
<dbReference type="Gene3D" id="3.90.190.10">
    <property type="entry name" value="Protein tyrosine phosphatase superfamily"/>
    <property type="match status" value="1"/>
</dbReference>
<proteinExistence type="predicted"/>
<reference evidence="3" key="1">
    <citation type="submission" date="2017-02" db="UniProtKB">
        <authorList>
            <consortium name="WormBaseParasite"/>
        </authorList>
    </citation>
    <scope>IDENTIFICATION</scope>
</reference>
<accession>A0A0N5CI75</accession>
<evidence type="ECO:0000259" key="1">
    <source>
        <dbReference type="PROSITE" id="PS50055"/>
    </source>
</evidence>
<evidence type="ECO:0000313" key="2">
    <source>
        <dbReference type="Proteomes" id="UP000046392"/>
    </source>
</evidence>
<dbReference type="GO" id="GO:0004725">
    <property type="term" value="F:protein tyrosine phosphatase activity"/>
    <property type="evidence" value="ECO:0007669"/>
    <property type="project" value="InterPro"/>
</dbReference>
<dbReference type="PROSITE" id="PS50055">
    <property type="entry name" value="TYR_PHOSPHATASE_PTP"/>
    <property type="match status" value="1"/>
</dbReference>
<organism evidence="2 3">
    <name type="scientific">Strongyloides papillosus</name>
    <name type="common">Intestinal threadworm</name>
    <dbReference type="NCBI Taxonomy" id="174720"/>
    <lineage>
        <taxon>Eukaryota</taxon>
        <taxon>Metazoa</taxon>
        <taxon>Ecdysozoa</taxon>
        <taxon>Nematoda</taxon>
        <taxon>Chromadorea</taxon>
        <taxon>Rhabditida</taxon>
        <taxon>Tylenchina</taxon>
        <taxon>Panagrolaimomorpha</taxon>
        <taxon>Strongyloidoidea</taxon>
        <taxon>Strongyloididae</taxon>
        <taxon>Strongyloides</taxon>
    </lineage>
</organism>
<evidence type="ECO:0000313" key="3">
    <source>
        <dbReference type="WBParaSite" id="SPAL_0001753400.1"/>
    </source>
</evidence>
<dbReference type="Pfam" id="PF00102">
    <property type="entry name" value="Y_phosphatase"/>
    <property type="match status" value="1"/>
</dbReference>
<dbReference type="SUPFAM" id="SSF52799">
    <property type="entry name" value="(Phosphotyrosine protein) phosphatases II"/>
    <property type="match status" value="1"/>
</dbReference>
<dbReference type="WBParaSite" id="SPAL_0001753400.1">
    <property type="protein sequence ID" value="SPAL_0001753400.1"/>
    <property type="gene ID" value="SPAL_0001753400"/>
</dbReference>
<sequence length="174" mass="20381">MILCQAPLVDTIDDMLDMILRYKVTVVVLVKPEEASASEKKWVPYFPDQHQVFETSNFCVSKINFKGLDKDFTTETECHLKNKKDNSEMKFTILHYQGWPEKNIPSEHMSIYSLYKRIISLRTDDYMAIHCSLRIGRTNILPLTIYLIDIISCFPTSNSIARLKCLREYRYLTV</sequence>
<dbReference type="PANTHER" id="PTHR19134:SF449">
    <property type="entry name" value="TYROSINE-PROTEIN PHOSPHATASE 1"/>
    <property type="match status" value="1"/>
</dbReference>
<dbReference type="InterPro" id="IPR050348">
    <property type="entry name" value="Protein-Tyr_Phosphatase"/>
</dbReference>
<name>A0A0N5CI75_STREA</name>
<dbReference type="STRING" id="174720.A0A0N5CI75"/>
<dbReference type="PRINTS" id="PR00700">
    <property type="entry name" value="PRTYPHPHTASE"/>
</dbReference>
<dbReference type="PANTHER" id="PTHR19134">
    <property type="entry name" value="RECEPTOR-TYPE TYROSINE-PROTEIN PHOSPHATASE"/>
    <property type="match status" value="1"/>
</dbReference>
<keyword evidence="2" id="KW-1185">Reference proteome</keyword>